<dbReference type="Pfam" id="PF01167">
    <property type="entry name" value="Tub"/>
    <property type="match status" value="1"/>
</dbReference>
<proteinExistence type="predicted"/>
<accession>A0AAD2ACG4</accession>
<dbReference type="Gene3D" id="3.20.90.10">
    <property type="entry name" value="Tubby Protein, Chain A"/>
    <property type="match status" value="1"/>
</dbReference>
<dbReference type="Proteomes" id="UP000834106">
    <property type="component" value="Chromosome 22"/>
</dbReference>
<evidence type="ECO:0000313" key="3">
    <source>
        <dbReference type="Proteomes" id="UP000834106"/>
    </source>
</evidence>
<evidence type="ECO:0000313" key="2">
    <source>
        <dbReference type="EMBL" id="CAI9785633.1"/>
    </source>
</evidence>
<sequence length="103" mass="11685">MAVSFPTSILYESGCTSLIVFSVAWSKKHPNSMFHQKESWYSDISPLPQFASNDAGKFLLSAQRFRCTAYTDDASKDSTFYVGKLRSNFLRTKFTCTAPKCWC</sequence>
<organism evidence="2 3">
    <name type="scientific">Fraxinus pennsylvanica</name>
    <dbReference type="NCBI Taxonomy" id="56036"/>
    <lineage>
        <taxon>Eukaryota</taxon>
        <taxon>Viridiplantae</taxon>
        <taxon>Streptophyta</taxon>
        <taxon>Embryophyta</taxon>
        <taxon>Tracheophyta</taxon>
        <taxon>Spermatophyta</taxon>
        <taxon>Magnoliopsida</taxon>
        <taxon>eudicotyledons</taxon>
        <taxon>Gunneridae</taxon>
        <taxon>Pentapetalae</taxon>
        <taxon>asterids</taxon>
        <taxon>lamiids</taxon>
        <taxon>Lamiales</taxon>
        <taxon>Oleaceae</taxon>
        <taxon>Oleeae</taxon>
        <taxon>Fraxinus</taxon>
    </lineage>
</organism>
<evidence type="ECO:0000259" key="1">
    <source>
        <dbReference type="Pfam" id="PF01167"/>
    </source>
</evidence>
<gene>
    <name evidence="2" type="ORF">FPE_LOCUS33063</name>
</gene>
<dbReference type="InterPro" id="IPR000007">
    <property type="entry name" value="Tubby_C"/>
</dbReference>
<dbReference type="AlphaFoldDB" id="A0AAD2ACG4"/>
<dbReference type="SUPFAM" id="SSF54518">
    <property type="entry name" value="Tubby C-terminal domain-like"/>
    <property type="match status" value="1"/>
</dbReference>
<dbReference type="EMBL" id="OU503057">
    <property type="protein sequence ID" value="CAI9785633.1"/>
    <property type="molecule type" value="Genomic_DNA"/>
</dbReference>
<feature type="domain" description="Tubby C-terminal" evidence="1">
    <location>
        <begin position="53"/>
        <end position="96"/>
    </location>
</feature>
<name>A0AAD2ACG4_9LAMI</name>
<reference evidence="2" key="1">
    <citation type="submission" date="2023-05" db="EMBL/GenBank/DDBJ databases">
        <authorList>
            <person name="Huff M."/>
        </authorList>
    </citation>
    <scope>NUCLEOTIDE SEQUENCE</scope>
</reference>
<protein>
    <recommendedName>
        <fullName evidence="1">Tubby C-terminal domain-containing protein</fullName>
    </recommendedName>
</protein>
<dbReference type="InterPro" id="IPR025659">
    <property type="entry name" value="Tubby-like_C"/>
</dbReference>
<keyword evidence="3" id="KW-1185">Reference proteome</keyword>